<evidence type="ECO:0000256" key="2">
    <source>
        <dbReference type="ARBA" id="ARBA00029447"/>
    </source>
</evidence>
<dbReference type="PROSITE" id="PS50111">
    <property type="entry name" value="CHEMOTAXIS_TRANSDUC_2"/>
    <property type="match status" value="1"/>
</dbReference>
<dbReference type="Gene3D" id="6.10.340.10">
    <property type="match status" value="1"/>
</dbReference>
<keyword evidence="3" id="KW-0807">Transducer</keyword>
<dbReference type="SMART" id="SM00304">
    <property type="entry name" value="HAMP"/>
    <property type="match status" value="4"/>
</dbReference>
<keyword evidence="4" id="KW-0812">Transmembrane</keyword>
<gene>
    <name evidence="7" type="ORF">GH807_05995</name>
</gene>
<dbReference type="Pfam" id="PF12729">
    <property type="entry name" value="4HB_MCP_1"/>
    <property type="match status" value="1"/>
</dbReference>
<dbReference type="RefSeq" id="WP_148602370.1">
    <property type="nucleotide sequence ID" value="NZ_RXYB01000002.1"/>
</dbReference>
<dbReference type="Pfam" id="PF00672">
    <property type="entry name" value="HAMP"/>
    <property type="match status" value="1"/>
</dbReference>
<accession>A0ABR6WJD4</accession>
<evidence type="ECO:0000256" key="1">
    <source>
        <dbReference type="ARBA" id="ARBA00022500"/>
    </source>
</evidence>
<evidence type="ECO:0000256" key="4">
    <source>
        <dbReference type="SAM" id="Phobius"/>
    </source>
</evidence>
<comment type="similarity">
    <text evidence="2">Belongs to the methyl-accepting chemotaxis (MCP) protein family.</text>
</comment>
<feature type="transmembrane region" description="Helical" evidence="4">
    <location>
        <begin position="191"/>
        <end position="213"/>
    </location>
</feature>
<keyword evidence="4" id="KW-1133">Transmembrane helix</keyword>
<feature type="domain" description="HAMP" evidence="6">
    <location>
        <begin position="215"/>
        <end position="267"/>
    </location>
</feature>
<keyword evidence="8" id="KW-1185">Reference proteome</keyword>
<dbReference type="SMART" id="SM00283">
    <property type="entry name" value="MA"/>
    <property type="match status" value="1"/>
</dbReference>
<dbReference type="PANTHER" id="PTHR43531">
    <property type="entry name" value="PROTEIN ICFG"/>
    <property type="match status" value="1"/>
</dbReference>
<dbReference type="SUPFAM" id="SSF58104">
    <property type="entry name" value="Methyl-accepting chemotaxis protein (MCP) signaling domain"/>
    <property type="match status" value="1"/>
</dbReference>
<evidence type="ECO:0000256" key="3">
    <source>
        <dbReference type="PROSITE-ProRule" id="PRU00284"/>
    </source>
</evidence>
<protein>
    <submittedName>
        <fullName evidence="7">HAMP domain-containing protein</fullName>
    </submittedName>
</protein>
<dbReference type="EMBL" id="WJBB01000005">
    <property type="protein sequence ID" value="MBC3796604.1"/>
    <property type="molecule type" value="Genomic_DNA"/>
</dbReference>
<keyword evidence="1" id="KW-0145">Chemotaxis</keyword>
<dbReference type="InterPro" id="IPR051310">
    <property type="entry name" value="MCP_chemotaxis"/>
</dbReference>
<keyword evidence="4" id="KW-0472">Membrane</keyword>
<evidence type="ECO:0000259" key="5">
    <source>
        <dbReference type="PROSITE" id="PS50111"/>
    </source>
</evidence>
<dbReference type="CDD" id="cd06225">
    <property type="entry name" value="HAMP"/>
    <property type="match status" value="1"/>
</dbReference>
<name>A0ABR6WJD4_9FIRM</name>
<dbReference type="Pfam" id="PF00015">
    <property type="entry name" value="MCPsignal"/>
    <property type="match status" value="1"/>
</dbReference>
<dbReference type="Gene3D" id="1.20.120.1530">
    <property type="match status" value="2"/>
</dbReference>
<dbReference type="InterPro" id="IPR003660">
    <property type="entry name" value="HAMP_dom"/>
</dbReference>
<sequence length="910" mass="98141">MRCFLNMKIGVKLMVSFIILAIITGIVGIVGIINLNMLNQSDTELYEDMTVPISELGDMTTSFQEMSVDIRNMIIENRPELIQANIGKYLIQKQEIETLAASLEKSVSDPEMKAAYDTFITSQKATADEFEKVQALALQNQDTEAFAMLSANGSLVAVAATEVNALNNMTKIKLDAAKAKEEAITIQGNSAAIFMGIFTAIAFILAIAFGLILRTMIAKPLGKANLMIKEMSVGRFTMRLNMNCKDEIGEMAQSMDTFSNEIQTVIIGTMNQISNGDVSATIEPWDSQDELTPALKQIIETIRGLIAEATMLSNAAVVGRLDKRGNIDAFNGGYKEIVQGVNDTLDAVIGPLNVAADYVEKIGLGQIPSKITEPYQGDFNTFKNNINACIDGLGALTESNRILGKMSLNDYSETIETTYSGIYGEIAVAVNAVHTRLDRVVAISTHIVAGDMIDLDTLKQIGKRSNNDTLIPSLVRMIENINNLVKETADMTTIAVAGDLRNRGDASQFQGEFAKVIEGFNQTLDAVIQPLIEASDTLNEFSTGNLNTAMVGNYQGDHAQIKNALNNTIAFLKRYVDEITNTLEEMGQGNFNQEITTDYLGDFQAIKNALNDITTNLSSTMSDINIAADQVKIGAQQISDGGQTLSQGTTEQASSIEELTASIEEVAGETKKNAVNANQANELTNTVRSLAVDGNEQMSDMVTAMVEINDSSKRISKIIKVIDDIAFQTNILALNAAVEAARAGQHGKGFAVVAEEVRSLAARSAEAAKETTGLIEGSIAKVNVGSKIADQTAESLKDILNQIEKVTTLVGNIAQASNDQASEIAQINQGIEQVSLVVQTNSATAEESAAASEELSGQAEMLRQMVGAFKLKPADHIEKTIKETKVEKTAIHNISSSSEPKIVLNNLDKY</sequence>
<feature type="domain" description="Methyl-accepting transducer" evidence="5">
    <location>
        <begin position="627"/>
        <end position="856"/>
    </location>
</feature>
<dbReference type="Pfam" id="PF18947">
    <property type="entry name" value="HAMP_2"/>
    <property type="match status" value="3"/>
</dbReference>
<evidence type="ECO:0000313" key="7">
    <source>
        <dbReference type="EMBL" id="MBC3796604.1"/>
    </source>
</evidence>
<dbReference type="SUPFAM" id="SSF158472">
    <property type="entry name" value="HAMP domain-like"/>
    <property type="match status" value="1"/>
</dbReference>
<dbReference type="PANTHER" id="PTHR43531:SF11">
    <property type="entry name" value="METHYL-ACCEPTING CHEMOTAXIS PROTEIN 3"/>
    <property type="match status" value="1"/>
</dbReference>
<dbReference type="Gene3D" id="1.10.287.950">
    <property type="entry name" value="Methyl-accepting chemotaxis protein"/>
    <property type="match status" value="1"/>
</dbReference>
<dbReference type="InterPro" id="IPR024478">
    <property type="entry name" value="HlyB_4HB_MCP"/>
</dbReference>
<feature type="transmembrane region" description="Helical" evidence="4">
    <location>
        <begin position="12"/>
        <end position="33"/>
    </location>
</feature>
<dbReference type="InterPro" id="IPR004089">
    <property type="entry name" value="MCPsignal_dom"/>
</dbReference>
<organism evidence="7 8">
    <name type="scientific">Acetobacterium tundrae</name>
    <dbReference type="NCBI Taxonomy" id="132932"/>
    <lineage>
        <taxon>Bacteria</taxon>
        <taxon>Bacillati</taxon>
        <taxon>Bacillota</taxon>
        <taxon>Clostridia</taxon>
        <taxon>Eubacteriales</taxon>
        <taxon>Eubacteriaceae</taxon>
        <taxon>Acetobacterium</taxon>
    </lineage>
</organism>
<reference evidence="7 8" key="1">
    <citation type="journal article" date="2020" name="mSystems">
        <title>Defining Genomic and Predicted Metabolic Features of the Acetobacterium Genus.</title>
        <authorList>
            <person name="Ross D.E."/>
            <person name="Marshall C.W."/>
            <person name="Gulliver D."/>
            <person name="May H.D."/>
            <person name="Norman R.S."/>
        </authorList>
    </citation>
    <scope>NUCLEOTIDE SEQUENCE [LARGE SCALE GENOMIC DNA]</scope>
    <source>
        <strain evidence="7 8">DSM 9173</strain>
    </source>
</reference>
<dbReference type="CDD" id="cd11386">
    <property type="entry name" value="MCP_signal"/>
    <property type="match status" value="1"/>
</dbReference>
<dbReference type="Proteomes" id="UP000653358">
    <property type="component" value="Unassembled WGS sequence"/>
</dbReference>
<comment type="caution">
    <text evidence="7">The sequence shown here is derived from an EMBL/GenBank/DDBJ whole genome shotgun (WGS) entry which is preliminary data.</text>
</comment>
<proteinExistence type="inferred from homology"/>
<dbReference type="PROSITE" id="PS50885">
    <property type="entry name" value="HAMP"/>
    <property type="match status" value="2"/>
</dbReference>
<evidence type="ECO:0000313" key="8">
    <source>
        <dbReference type="Proteomes" id="UP000653358"/>
    </source>
</evidence>
<evidence type="ECO:0000259" key="6">
    <source>
        <dbReference type="PROSITE" id="PS50885"/>
    </source>
</evidence>
<feature type="domain" description="HAMP" evidence="6">
    <location>
        <begin position="570"/>
        <end position="622"/>
    </location>
</feature>